<comment type="caution">
    <text evidence="4">The sequence shown here is derived from an EMBL/GenBank/DDBJ whole genome shotgun (WGS) entry which is preliminary data.</text>
</comment>
<evidence type="ECO:0000256" key="1">
    <source>
        <dbReference type="ARBA" id="ARBA00022729"/>
    </source>
</evidence>
<dbReference type="InterPro" id="IPR026444">
    <property type="entry name" value="Secre_tail"/>
</dbReference>
<dbReference type="Proteomes" id="UP000239522">
    <property type="component" value="Unassembled WGS sequence"/>
</dbReference>
<dbReference type="SUPFAM" id="SSF141072">
    <property type="entry name" value="CalX-like"/>
    <property type="match status" value="1"/>
</dbReference>
<dbReference type="AlphaFoldDB" id="A0A2S7KU46"/>
<dbReference type="InterPro" id="IPR036415">
    <property type="entry name" value="Lamin_tail_dom_sf"/>
</dbReference>
<dbReference type="Gene3D" id="2.60.40.1260">
    <property type="entry name" value="Lamin Tail domain"/>
    <property type="match status" value="1"/>
</dbReference>
<proteinExistence type="predicted"/>
<keyword evidence="1 2" id="KW-0732">Signal</keyword>
<accession>A0A2S7KU46</accession>
<feature type="signal peptide" evidence="2">
    <location>
        <begin position="1"/>
        <end position="24"/>
    </location>
</feature>
<gene>
    <name evidence="4" type="ORF">BST83_02365</name>
</gene>
<dbReference type="EMBL" id="MQUA01000013">
    <property type="protein sequence ID" value="PQB06155.1"/>
    <property type="molecule type" value="Genomic_DNA"/>
</dbReference>
<name>A0A2S7KU46_9FLAO</name>
<evidence type="ECO:0000259" key="3">
    <source>
        <dbReference type="PROSITE" id="PS51841"/>
    </source>
</evidence>
<feature type="domain" description="LTD" evidence="3">
    <location>
        <begin position="280"/>
        <end position="422"/>
    </location>
</feature>
<evidence type="ECO:0000313" key="4">
    <source>
        <dbReference type="EMBL" id="PQB06155.1"/>
    </source>
</evidence>
<sequence>MKRRNIFKIAMIYILAITANNSFGQTTIYSEGFTDQENKGAIGPEPNLDLTGVDWSVDISATDLSTDSDWFKVTDGVFEARNLDGDAIWLSKSITISDYTNISFSLSAAESGTLETQDIFKTEYKIDSGAWTVASTNGDLSDDFDTLTVTQTELNGSTLQIRVIMKNNADTEYLRLDNIIIQGILATSEPTITFNNASSNQTETDATFATNGIPITFTNYDTNVTVTATINGSSTSEAEDYTIDLTPLVFDANETLSIPLSINDDADLYNETIIIDISVTSGTATLSISQHVVNITDDDIWNIIINEILADPAATDPKPSIDSNGDSNFNSSEDEFIELVNLDNKSHLLTGYTISDGTGVKHTFGAISIPAGGSVVVFGGGTPTEISGITDTANGLSLNNAGDTITLKNSEGALITTYTYGNEGDEDQSIGRNNDLTGGFVKHSEISSNPVAASPGRYNSSGQPFSMNTWTGATDNSWTTASNWSLGIVPGTEDDIQILKATSQPTASSAVTVNSVIINSGTSLIAESTFSGTATYKRNLPTENSWYFISSPVDGETIQNLISNHTFLPSNSVAGRIGIAPYDNIQAISAKRWAYQTTSSTGDLEDAKGYSVQLDEVRNISFSGTIRTDDSNADIPLILGGVNGTNFNLVGNPYTSYINSTTFLTTQSNDLEPNFYMWNGSYYDTRSTGSHADFMIAPGQGFFVEAKTANTVTFVKSNQNHNATNTFQKSNSRPEIKLLITDNISSRYADIYYINGTTTGFDNGYDGKLFGGVPQPFAIYTHLVSDSEGKNFQIQSLPTSNYENMIIPIGINSASDKDLTFSAETSNLPNELKVFLEDRLLNTFTSLEEANSTYKITLSEAIKGIGRFYLHTSTKSPLITNSSDLKNISIYKTNNHNLRIVGLSHGKTKLKLFNILSRQVLISSFTSNGIQDISLPKVAAGIYIVQIETETGKLNKKITLE</sequence>
<dbReference type="SUPFAM" id="SSF74853">
    <property type="entry name" value="Lamin A/C globular tail domain"/>
    <property type="match status" value="1"/>
</dbReference>
<reference evidence="4 5" key="1">
    <citation type="submission" date="2016-11" db="EMBL/GenBank/DDBJ databases">
        <title>Trade-off between light-utilization and light-protection in marine flavobacteria.</title>
        <authorList>
            <person name="Kumagai Y."/>
        </authorList>
    </citation>
    <scope>NUCLEOTIDE SEQUENCE [LARGE SCALE GENOMIC DNA]</scope>
    <source>
        <strain evidence="4 5">ATCC 700397</strain>
    </source>
</reference>
<evidence type="ECO:0000313" key="5">
    <source>
        <dbReference type="Proteomes" id="UP000239522"/>
    </source>
</evidence>
<dbReference type="PROSITE" id="PS51841">
    <property type="entry name" value="LTD"/>
    <property type="match status" value="1"/>
</dbReference>
<dbReference type="RefSeq" id="WP_104808416.1">
    <property type="nucleotide sequence ID" value="NZ_MQUA01000013.1"/>
</dbReference>
<dbReference type="NCBIfam" id="TIGR04183">
    <property type="entry name" value="Por_Secre_tail"/>
    <property type="match status" value="1"/>
</dbReference>
<protein>
    <recommendedName>
        <fullName evidence="3">LTD domain-containing protein</fullName>
    </recommendedName>
</protein>
<keyword evidence="5" id="KW-1185">Reference proteome</keyword>
<dbReference type="OrthoDB" id="1522652at2"/>
<evidence type="ECO:0000256" key="2">
    <source>
        <dbReference type="SAM" id="SignalP"/>
    </source>
</evidence>
<organism evidence="4 5">
    <name type="scientific">Polaribacter filamentus</name>
    <dbReference type="NCBI Taxonomy" id="53483"/>
    <lineage>
        <taxon>Bacteria</taxon>
        <taxon>Pseudomonadati</taxon>
        <taxon>Bacteroidota</taxon>
        <taxon>Flavobacteriia</taxon>
        <taxon>Flavobacteriales</taxon>
        <taxon>Flavobacteriaceae</taxon>
    </lineage>
</organism>
<feature type="chain" id="PRO_5015772328" description="LTD domain-containing protein" evidence="2">
    <location>
        <begin position="25"/>
        <end position="961"/>
    </location>
</feature>
<dbReference type="Pfam" id="PF00932">
    <property type="entry name" value="LTD"/>
    <property type="match status" value="1"/>
</dbReference>
<dbReference type="InterPro" id="IPR038081">
    <property type="entry name" value="CalX-like_sf"/>
</dbReference>
<dbReference type="InterPro" id="IPR001322">
    <property type="entry name" value="Lamin_tail_dom"/>
</dbReference>